<dbReference type="SUPFAM" id="SSF52540">
    <property type="entry name" value="P-loop containing nucleoside triphosphate hydrolases"/>
    <property type="match status" value="1"/>
</dbReference>
<organism evidence="1 2">
    <name type="scientific">Durusdinium trenchii</name>
    <dbReference type="NCBI Taxonomy" id="1381693"/>
    <lineage>
        <taxon>Eukaryota</taxon>
        <taxon>Sar</taxon>
        <taxon>Alveolata</taxon>
        <taxon>Dinophyceae</taxon>
        <taxon>Suessiales</taxon>
        <taxon>Symbiodiniaceae</taxon>
        <taxon>Durusdinium</taxon>
    </lineage>
</organism>
<name>A0ABP0KEZ7_9DINO</name>
<proteinExistence type="predicted"/>
<reference evidence="1 2" key="1">
    <citation type="submission" date="2024-02" db="EMBL/GenBank/DDBJ databases">
        <authorList>
            <person name="Chen Y."/>
            <person name="Shah S."/>
            <person name="Dougan E. K."/>
            <person name="Thang M."/>
            <person name="Chan C."/>
        </authorList>
    </citation>
    <scope>NUCLEOTIDE SEQUENCE [LARGE SCALE GENOMIC DNA]</scope>
</reference>
<dbReference type="Proteomes" id="UP001642464">
    <property type="component" value="Unassembled WGS sequence"/>
</dbReference>
<evidence type="ECO:0000313" key="2">
    <source>
        <dbReference type="Proteomes" id="UP001642464"/>
    </source>
</evidence>
<keyword evidence="2" id="KW-1185">Reference proteome</keyword>
<evidence type="ECO:0000313" key="1">
    <source>
        <dbReference type="EMBL" id="CAK9025283.1"/>
    </source>
</evidence>
<protein>
    <submittedName>
        <fullName evidence="1">Uncharacterized protein</fullName>
    </submittedName>
</protein>
<feature type="non-terminal residue" evidence="1">
    <location>
        <position position="1"/>
    </location>
</feature>
<comment type="caution">
    <text evidence="1">The sequence shown here is derived from an EMBL/GenBank/DDBJ whole genome shotgun (WGS) entry which is preliminary data.</text>
</comment>
<accession>A0ABP0KEZ7</accession>
<gene>
    <name evidence="1" type="ORF">SCF082_LOCUS17014</name>
</gene>
<dbReference type="EMBL" id="CAXAMM010011113">
    <property type="protein sequence ID" value="CAK9025283.1"/>
    <property type="molecule type" value="Genomic_DNA"/>
</dbReference>
<sequence>PERENTSLGMDPGCKKQRLGPWDACPDLSTAAFELRAATTTSKLEACVGEDGWTEVEGFYTRLNRLQKTFDVSSPWYKPIIVTVEGANEGGRSFVEGLVDMYPQSSVRMACTPPASLSAVQGMFNQLGGAAARAFNVVSNYMVVQECKDACMAEHQPLVFIIANFLSSAISCSQEEVSRDELWVWPPGLLKPRLQLILVQDAASSGQLAEVSAASKLEVEQIILRVSGLSKEEMLDMAKGGIDKAFFPSTEHLQSVLGADPLRCLVNVARKEGLLGDSAGDKKWQLGRRGKHVSWSFQLATLNRSSGAPPSLRNLGIHSVTETGFIFFGLGSAGGATGEAGEEVVASMVLLLGSYPFQQQWRGEGVVRQMRWGSPPPPVSLACAMQRCQELAQHAFEPGHPPEVKERMALQDQEAVLGVRSVDTPGGPSAAYIFIPFRMEVLMGHPPAPGGTRRCEWKRLPGSASSSRLWVGPRAVLPFSPQCLDVCWEQPRARKATVVIMGAHTAGKSTVRKRLAERTQWESDEELGTSLRGEQEQQGKYPATWDCTIHQAEVARDEERRNTSRVVETWHLGNFVWALTRRPEQHGDLLQRAVDAIRQEQEAGIVLLMLLTITPETMVRRRAQFPTSALTFQDEETDAKKLSRATGEKLKEILEEMSTGTFRQNGFEGLKSLPVLTLDNNQDGEAALKDTVDAIVDFITFFL</sequence>
<dbReference type="InterPro" id="IPR027417">
    <property type="entry name" value="P-loop_NTPase"/>
</dbReference>